<dbReference type="InterPro" id="IPR036388">
    <property type="entry name" value="WH-like_DNA-bd_sf"/>
</dbReference>
<evidence type="ECO:0000259" key="9">
    <source>
        <dbReference type="PROSITE" id="PS51755"/>
    </source>
</evidence>
<keyword evidence="1 6" id="KW-0597">Phosphoprotein</keyword>
<organism evidence="10 11">
    <name type="scientific">Ferrovibrio terrae</name>
    <dbReference type="NCBI Taxonomy" id="2594003"/>
    <lineage>
        <taxon>Bacteria</taxon>
        <taxon>Pseudomonadati</taxon>
        <taxon>Pseudomonadota</taxon>
        <taxon>Alphaproteobacteria</taxon>
        <taxon>Rhodospirillales</taxon>
        <taxon>Rhodospirillaceae</taxon>
        <taxon>Ferrovibrio</taxon>
    </lineage>
</organism>
<dbReference type="KEGG" id="fer:FNB15_01215"/>
<dbReference type="CDD" id="cd17624">
    <property type="entry name" value="REC_OmpR_PmrA-like"/>
    <property type="match status" value="1"/>
</dbReference>
<dbReference type="Gene3D" id="6.10.250.690">
    <property type="match status" value="1"/>
</dbReference>
<dbReference type="Proteomes" id="UP000317496">
    <property type="component" value="Chromosome"/>
</dbReference>
<dbReference type="PROSITE" id="PS51755">
    <property type="entry name" value="OMPR_PHOB"/>
    <property type="match status" value="1"/>
</dbReference>
<dbReference type="Pfam" id="PF00072">
    <property type="entry name" value="Response_reg"/>
    <property type="match status" value="1"/>
</dbReference>
<dbReference type="PANTHER" id="PTHR48111">
    <property type="entry name" value="REGULATOR OF RPOS"/>
    <property type="match status" value="1"/>
</dbReference>
<keyword evidence="3" id="KW-0805">Transcription regulation</keyword>
<reference evidence="10 11" key="1">
    <citation type="submission" date="2019-07" db="EMBL/GenBank/DDBJ databases">
        <title>Genome sequencing for Ferrovibrio sp. K5.</title>
        <authorList>
            <person name="Park S.-J."/>
        </authorList>
    </citation>
    <scope>NUCLEOTIDE SEQUENCE [LARGE SCALE GENOMIC DNA]</scope>
    <source>
        <strain evidence="10 11">K5</strain>
    </source>
</reference>
<dbReference type="InterPro" id="IPR011006">
    <property type="entry name" value="CheY-like_superfamily"/>
</dbReference>
<dbReference type="AlphaFoldDB" id="A0A516GWR0"/>
<dbReference type="PANTHER" id="PTHR48111:SF36">
    <property type="entry name" value="TRANSCRIPTIONAL REGULATORY PROTEIN CUTR"/>
    <property type="match status" value="1"/>
</dbReference>
<keyword evidence="11" id="KW-1185">Reference proteome</keyword>
<dbReference type="SUPFAM" id="SSF52172">
    <property type="entry name" value="CheY-like"/>
    <property type="match status" value="1"/>
</dbReference>
<dbReference type="RefSeq" id="WP_144066959.1">
    <property type="nucleotide sequence ID" value="NZ_CP041636.1"/>
</dbReference>
<keyword evidence="4 7" id="KW-0238">DNA-binding</keyword>
<evidence type="ECO:0000256" key="3">
    <source>
        <dbReference type="ARBA" id="ARBA00023015"/>
    </source>
</evidence>
<dbReference type="SMART" id="SM00862">
    <property type="entry name" value="Trans_reg_C"/>
    <property type="match status" value="1"/>
</dbReference>
<dbReference type="EMBL" id="CP041636">
    <property type="protein sequence ID" value="QDO95978.1"/>
    <property type="molecule type" value="Genomic_DNA"/>
</dbReference>
<dbReference type="SUPFAM" id="SSF46894">
    <property type="entry name" value="C-terminal effector domain of the bipartite response regulators"/>
    <property type="match status" value="1"/>
</dbReference>
<dbReference type="FunFam" id="3.40.50.2300:FF:000002">
    <property type="entry name" value="DNA-binding response regulator PhoP"/>
    <property type="match status" value="1"/>
</dbReference>
<dbReference type="InterPro" id="IPR001789">
    <property type="entry name" value="Sig_transdc_resp-reg_receiver"/>
</dbReference>
<name>A0A516GWR0_9PROT</name>
<dbReference type="GO" id="GO:0000156">
    <property type="term" value="F:phosphorelay response regulator activity"/>
    <property type="evidence" value="ECO:0007669"/>
    <property type="project" value="TreeGrafter"/>
</dbReference>
<dbReference type="OrthoDB" id="9802426at2"/>
<evidence type="ECO:0000256" key="2">
    <source>
        <dbReference type="ARBA" id="ARBA00023012"/>
    </source>
</evidence>
<gene>
    <name evidence="10" type="ORF">FNB15_01215</name>
</gene>
<evidence type="ECO:0000256" key="5">
    <source>
        <dbReference type="ARBA" id="ARBA00023163"/>
    </source>
</evidence>
<dbReference type="GO" id="GO:0000976">
    <property type="term" value="F:transcription cis-regulatory region binding"/>
    <property type="evidence" value="ECO:0007669"/>
    <property type="project" value="TreeGrafter"/>
</dbReference>
<feature type="domain" description="OmpR/PhoB-type" evidence="9">
    <location>
        <begin position="124"/>
        <end position="222"/>
    </location>
</feature>
<accession>A0A516GWR0</accession>
<evidence type="ECO:0000259" key="8">
    <source>
        <dbReference type="PROSITE" id="PS50110"/>
    </source>
</evidence>
<dbReference type="CDD" id="cd00383">
    <property type="entry name" value="trans_reg_C"/>
    <property type="match status" value="1"/>
</dbReference>
<evidence type="ECO:0000313" key="11">
    <source>
        <dbReference type="Proteomes" id="UP000317496"/>
    </source>
</evidence>
<feature type="DNA-binding region" description="OmpR/PhoB-type" evidence="7">
    <location>
        <begin position="124"/>
        <end position="222"/>
    </location>
</feature>
<dbReference type="Gene3D" id="1.10.10.10">
    <property type="entry name" value="Winged helix-like DNA-binding domain superfamily/Winged helix DNA-binding domain"/>
    <property type="match status" value="1"/>
</dbReference>
<sequence length="225" mass="24442">MRLLLIEDETALLDLIQRSLARAGFTVDTAGAAEGARDALAASRYDAIVLDLGLPDEDGLVILKDLRTKRDTTPVLILTARDGVNDRVAGLNSGADDYLLKPFAVDELIARLKALLRRPNGALGVVLEAGNISFDTVGRTVAIGDQTLPLTAREMALLENLLRRVGRVVPKRHLEERIYGFDDEVTPNSLEVLLHRLRRKLAGSGFSGEIHTVRGVGYLLSETPA</sequence>
<dbReference type="InterPro" id="IPR016032">
    <property type="entry name" value="Sig_transdc_resp-reg_C-effctor"/>
</dbReference>
<dbReference type="PROSITE" id="PS50110">
    <property type="entry name" value="RESPONSE_REGULATORY"/>
    <property type="match status" value="1"/>
</dbReference>
<dbReference type="GO" id="GO:0032993">
    <property type="term" value="C:protein-DNA complex"/>
    <property type="evidence" value="ECO:0007669"/>
    <property type="project" value="TreeGrafter"/>
</dbReference>
<dbReference type="GO" id="GO:0006355">
    <property type="term" value="P:regulation of DNA-templated transcription"/>
    <property type="evidence" value="ECO:0007669"/>
    <property type="project" value="InterPro"/>
</dbReference>
<proteinExistence type="predicted"/>
<evidence type="ECO:0000256" key="4">
    <source>
        <dbReference type="ARBA" id="ARBA00023125"/>
    </source>
</evidence>
<dbReference type="Gene3D" id="3.40.50.2300">
    <property type="match status" value="1"/>
</dbReference>
<dbReference type="InterPro" id="IPR001867">
    <property type="entry name" value="OmpR/PhoB-type_DNA-bd"/>
</dbReference>
<evidence type="ECO:0000256" key="6">
    <source>
        <dbReference type="PROSITE-ProRule" id="PRU00169"/>
    </source>
</evidence>
<evidence type="ECO:0000256" key="7">
    <source>
        <dbReference type="PROSITE-ProRule" id="PRU01091"/>
    </source>
</evidence>
<protein>
    <submittedName>
        <fullName evidence="10">Response regulator transcription factor</fullName>
    </submittedName>
</protein>
<dbReference type="GO" id="GO:0005829">
    <property type="term" value="C:cytosol"/>
    <property type="evidence" value="ECO:0007669"/>
    <property type="project" value="TreeGrafter"/>
</dbReference>
<evidence type="ECO:0000256" key="1">
    <source>
        <dbReference type="ARBA" id="ARBA00022553"/>
    </source>
</evidence>
<dbReference type="SMART" id="SM00448">
    <property type="entry name" value="REC"/>
    <property type="match status" value="1"/>
</dbReference>
<keyword evidence="2" id="KW-0902">Two-component regulatory system</keyword>
<keyword evidence="5" id="KW-0804">Transcription</keyword>
<dbReference type="InterPro" id="IPR039420">
    <property type="entry name" value="WalR-like"/>
</dbReference>
<evidence type="ECO:0000313" key="10">
    <source>
        <dbReference type="EMBL" id="QDO95978.1"/>
    </source>
</evidence>
<feature type="domain" description="Response regulatory" evidence="8">
    <location>
        <begin position="2"/>
        <end position="116"/>
    </location>
</feature>
<dbReference type="Pfam" id="PF00486">
    <property type="entry name" value="Trans_reg_C"/>
    <property type="match status" value="1"/>
</dbReference>
<feature type="modified residue" description="4-aspartylphosphate" evidence="6">
    <location>
        <position position="51"/>
    </location>
</feature>